<dbReference type="OrthoDB" id="786736at2759"/>
<dbReference type="Proteomes" id="UP000030645">
    <property type="component" value="Unassembled WGS sequence"/>
</dbReference>
<evidence type="ECO:0000256" key="1">
    <source>
        <dbReference type="SAM" id="MobiDB-lite"/>
    </source>
</evidence>
<feature type="compositionally biased region" description="Acidic residues" evidence="1">
    <location>
        <begin position="105"/>
        <end position="116"/>
    </location>
</feature>
<proteinExistence type="predicted"/>
<organism evidence="3 4">
    <name type="scientific">Morus notabilis</name>
    <dbReference type="NCBI Taxonomy" id="981085"/>
    <lineage>
        <taxon>Eukaryota</taxon>
        <taxon>Viridiplantae</taxon>
        <taxon>Streptophyta</taxon>
        <taxon>Embryophyta</taxon>
        <taxon>Tracheophyta</taxon>
        <taxon>Spermatophyta</taxon>
        <taxon>Magnoliopsida</taxon>
        <taxon>eudicotyledons</taxon>
        <taxon>Gunneridae</taxon>
        <taxon>Pentapetalae</taxon>
        <taxon>rosids</taxon>
        <taxon>fabids</taxon>
        <taxon>Rosales</taxon>
        <taxon>Moraceae</taxon>
        <taxon>Moreae</taxon>
        <taxon>Morus</taxon>
    </lineage>
</organism>
<dbReference type="PANTHER" id="PTHR37753">
    <property type="entry name" value="OS01G0940600 PROTEIN"/>
    <property type="match status" value="1"/>
</dbReference>
<dbReference type="EMBL" id="KE345641">
    <property type="protein sequence ID" value="EXC10460.1"/>
    <property type="molecule type" value="Genomic_DNA"/>
</dbReference>
<evidence type="ECO:0000256" key="2">
    <source>
        <dbReference type="SAM" id="Phobius"/>
    </source>
</evidence>
<evidence type="ECO:0000313" key="3">
    <source>
        <dbReference type="EMBL" id="EXC10460.1"/>
    </source>
</evidence>
<evidence type="ECO:0008006" key="5">
    <source>
        <dbReference type="Google" id="ProtNLM"/>
    </source>
</evidence>
<keyword evidence="2" id="KW-0812">Transmembrane</keyword>
<name>W9S4Q2_9ROSA</name>
<dbReference type="STRING" id="981085.W9S4Q2"/>
<dbReference type="KEGG" id="mnt:21391987"/>
<feature type="region of interest" description="Disordered" evidence="1">
    <location>
        <begin position="104"/>
        <end position="134"/>
    </location>
</feature>
<dbReference type="PANTHER" id="PTHR37753:SF1">
    <property type="entry name" value="OS01G0940600 PROTEIN"/>
    <property type="match status" value="1"/>
</dbReference>
<sequence>MPTSLSLSLSPSTHHDYRRPTTAAFKCHRFPASPAIRFPLKSRDRAQRGLSVVTRAGPGTSSYVLAFVLPFSLVVITVLTSIRIADKLDRDFLEEVALNEAIREADEEEEEGDYEFPLEQPTTPRTRNRPKREV</sequence>
<keyword evidence="2" id="KW-0472">Membrane</keyword>
<evidence type="ECO:0000313" key="4">
    <source>
        <dbReference type="Proteomes" id="UP000030645"/>
    </source>
</evidence>
<gene>
    <name evidence="3" type="ORF">L484_008627</name>
</gene>
<feature type="transmembrane region" description="Helical" evidence="2">
    <location>
        <begin position="63"/>
        <end position="82"/>
    </location>
</feature>
<accession>W9S4Q2</accession>
<dbReference type="eggNOG" id="ENOG502S9S4">
    <property type="taxonomic scope" value="Eukaryota"/>
</dbReference>
<keyword evidence="4" id="KW-1185">Reference proteome</keyword>
<dbReference type="AlphaFoldDB" id="W9S4Q2"/>
<protein>
    <recommendedName>
        <fullName evidence="5">High chlorophyll fluorescence 153</fullName>
    </recommendedName>
</protein>
<reference evidence="4" key="1">
    <citation type="submission" date="2013-01" db="EMBL/GenBank/DDBJ databases">
        <title>Draft Genome Sequence of a Mulberry Tree, Morus notabilis C.K. Schneid.</title>
        <authorList>
            <person name="He N."/>
            <person name="Zhao S."/>
        </authorList>
    </citation>
    <scope>NUCLEOTIDE SEQUENCE</scope>
</reference>
<keyword evidence="2" id="KW-1133">Transmembrane helix</keyword>